<dbReference type="Gene3D" id="3.40.50.1000">
    <property type="entry name" value="HAD superfamily/HAD-like"/>
    <property type="match status" value="1"/>
</dbReference>
<dbReference type="AlphaFoldDB" id="A0A3B0ZHT7"/>
<dbReference type="FunFam" id="2.70.150.10:FF:000002">
    <property type="entry name" value="Copper-transporting ATPase 1, putative"/>
    <property type="match status" value="1"/>
</dbReference>
<sequence>MACPSCDAVAKGQPMPPPWRNLQVVTSALSGLLLAIGFFGSILGVSPLLETGLYLLSVFIGGWYFIKEGLETLLEERQIGIEILMAVAALTAGLLGQWAEAAMLVFLYSISEAAEGYTEERTRNAIRALMELAPKTALVIRDNREITIPAEDLKVGDVFIVKPGEAVATDGEIIEGHSSLNQAPVTGESVPVEKQTGDVVFAATLNGEGALTIRVTRTTANNTLARIIQMVEEAQSSKGKSQRFIERFGRRYSPVVLLAGILLAVIPPVFFAQEWQEWMMRATVFIVAAAPCALVISIPITLVAAIGTAGRNGILIKGGVHLENLAKVRVIALDKTGTLTIGKPQISKISPFNGLSKKHLLSMAAALESRSQHPLASAIMNYAADEKIDVIPADDFHSLTGAGAMGKINNELIYIGNPDLFIGLGIDLGSVKEQIRELQQFGNTVILLGTDQQLYGLIAVIDPLRPEVDNTISELRRAGIEKIIMLTGDNPLAANAIAAHAGIDEVFAELKPEDKKRKIEELDQQYGRVAMVGDGVNDAPALAVAHVGIAMGAAGTDVALETADVALMADDLSRLPYLIHFSRRNWSIIQQNLMLSVLVIGSLVIGAVMGIFSLPVAVIAHEISEFVVIASGLRMLKS</sequence>
<dbReference type="Gene3D" id="2.70.150.10">
    <property type="entry name" value="Calcium-transporting ATPase, cytoplasmic transduction domain A"/>
    <property type="match status" value="1"/>
</dbReference>
<dbReference type="PRINTS" id="PR00119">
    <property type="entry name" value="CATATPASE"/>
</dbReference>
<dbReference type="GO" id="GO:0016887">
    <property type="term" value="F:ATP hydrolysis activity"/>
    <property type="evidence" value="ECO:0007669"/>
    <property type="project" value="InterPro"/>
</dbReference>
<evidence type="ECO:0000256" key="2">
    <source>
        <dbReference type="ARBA" id="ARBA00006024"/>
    </source>
</evidence>
<dbReference type="SFLD" id="SFLDF00027">
    <property type="entry name" value="p-type_atpase"/>
    <property type="match status" value="1"/>
</dbReference>
<dbReference type="EMBL" id="UOFT01000029">
    <property type="protein sequence ID" value="VAW92995.1"/>
    <property type="molecule type" value="Genomic_DNA"/>
</dbReference>
<keyword evidence="4" id="KW-0479">Metal-binding</keyword>
<feature type="transmembrane region" description="Helical" evidence="8">
    <location>
        <begin position="48"/>
        <end position="66"/>
    </location>
</feature>
<evidence type="ECO:0000313" key="10">
    <source>
        <dbReference type="EMBL" id="VAW92995.1"/>
    </source>
</evidence>
<dbReference type="NCBIfam" id="TIGR01494">
    <property type="entry name" value="ATPase_P-type"/>
    <property type="match status" value="1"/>
</dbReference>
<dbReference type="InterPro" id="IPR023299">
    <property type="entry name" value="ATPase_P-typ_cyto_dom_N"/>
</dbReference>
<dbReference type="SUPFAM" id="SSF81653">
    <property type="entry name" value="Calcium ATPase, transduction domain A"/>
    <property type="match status" value="1"/>
</dbReference>
<dbReference type="GO" id="GO:0019829">
    <property type="term" value="F:ATPase-coupled monoatomic cation transmembrane transporter activity"/>
    <property type="evidence" value="ECO:0007669"/>
    <property type="project" value="InterPro"/>
</dbReference>
<dbReference type="InterPro" id="IPR023214">
    <property type="entry name" value="HAD_sf"/>
</dbReference>
<dbReference type="PANTHER" id="PTHR48085">
    <property type="entry name" value="CADMIUM/ZINC-TRANSPORTING ATPASE HMA2-RELATED"/>
    <property type="match status" value="1"/>
</dbReference>
<dbReference type="InterPro" id="IPR023298">
    <property type="entry name" value="ATPase_P-typ_TM_dom_sf"/>
</dbReference>
<dbReference type="InterPro" id="IPR044492">
    <property type="entry name" value="P_typ_ATPase_HD_dom"/>
</dbReference>
<dbReference type="PROSITE" id="PS00154">
    <property type="entry name" value="ATPASE_E1_E2"/>
    <property type="match status" value="1"/>
</dbReference>
<keyword evidence="7 8" id="KW-0472">Membrane</keyword>
<keyword evidence="5" id="KW-1278">Translocase</keyword>
<dbReference type="PRINTS" id="PR00941">
    <property type="entry name" value="CDATPASE"/>
</dbReference>
<dbReference type="InterPro" id="IPR018303">
    <property type="entry name" value="ATPase_P-typ_P_site"/>
</dbReference>
<name>A0A3B0ZHT7_9ZZZZ</name>
<feature type="transmembrane region" description="Helical" evidence="8">
    <location>
        <begin position="78"/>
        <end position="99"/>
    </location>
</feature>
<comment type="similarity">
    <text evidence="2">Belongs to the cation transport ATPase (P-type) (TC 3.A.3) family. Type IB subfamily.</text>
</comment>
<accession>A0A3B0ZHT7</accession>
<dbReference type="NCBIfam" id="TIGR01525">
    <property type="entry name" value="ATPase-IB_hvy"/>
    <property type="match status" value="1"/>
</dbReference>
<feature type="transmembrane region" description="Helical" evidence="8">
    <location>
        <begin position="24"/>
        <end position="43"/>
    </location>
</feature>
<dbReference type="InterPro" id="IPR036412">
    <property type="entry name" value="HAD-like_sf"/>
</dbReference>
<proteinExistence type="inferred from homology"/>
<feature type="domain" description="P-type ATPase A" evidence="9">
    <location>
        <begin position="131"/>
        <end position="232"/>
    </location>
</feature>
<dbReference type="PROSITE" id="PS01229">
    <property type="entry name" value="COF_2"/>
    <property type="match status" value="1"/>
</dbReference>
<comment type="subcellular location">
    <subcellularLocation>
        <location evidence="1">Membrane</location>
    </subcellularLocation>
</comment>
<feature type="transmembrane region" description="Helical" evidence="8">
    <location>
        <begin position="252"/>
        <end position="272"/>
    </location>
</feature>
<keyword evidence="3 8" id="KW-0812">Transmembrane</keyword>
<feature type="transmembrane region" description="Helical" evidence="8">
    <location>
        <begin position="284"/>
        <end position="307"/>
    </location>
</feature>
<dbReference type="InterPro" id="IPR027256">
    <property type="entry name" value="P-typ_ATPase_IB"/>
</dbReference>
<dbReference type="SUPFAM" id="SSF56784">
    <property type="entry name" value="HAD-like"/>
    <property type="match status" value="1"/>
</dbReference>
<dbReference type="InterPro" id="IPR001757">
    <property type="entry name" value="P_typ_ATPase"/>
</dbReference>
<dbReference type="Pfam" id="PF00122">
    <property type="entry name" value="E1-E2_ATPase"/>
    <property type="match status" value="1"/>
</dbReference>
<gene>
    <name evidence="10" type="ORF">MNBD_GAMMA23-816</name>
</gene>
<evidence type="ECO:0000256" key="1">
    <source>
        <dbReference type="ARBA" id="ARBA00004370"/>
    </source>
</evidence>
<dbReference type="PANTHER" id="PTHR48085:SF5">
    <property type="entry name" value="CADMIUM_ZINC-TRANSPORTING ATPASE HMA4-RELATED"/>
    <property type="match status" value="1"/>
</dbReference>
<dbReference type="EC" id="3.6.3.3" evidence="10"/>
<protein>
    <submittedName>
        <fullName evidence="10">Lead, cadmium, zinc and mercury transporting ATPase Copper-translocating P-type ATPase</fullName>
        <ecNumber evidence="10">3.6.3.3</ecNumber>
        <ecNumber evidence="10">3.6.3.4</ecNumber>
    </submittedName>
</protein>
<evidence type="ECO:0000259" key="9">
    <source>
        <dbReference type="Pfam" id="PF00122"/>
    </source>
</evidence>
<dbReference type="InterPro" id="IPR059000">
    <property type="entry name" value="ATPase_P-type_domA"/>
</dbReference>
<dbReference type="NCBIfam" id="TIGR01512">
    <property type="entry name" value="ATPase-IB2_Cd"/>
    <property type="match status" value="1"/>
</dbReference>
<evidence type="ECO:0000256" key="8">
    <source>
        <dbReference type="SAM" id="Phobius"/>
    </source>
</evidence>
<dbReference type="SFLD" id="SFLDG00002">
    <property type="entry name" value="C1.7:_P-type_atpase_like"/>
    <property type="match status" value="1"/>
</dbReference>
<dbReference type="SUPFAM" id="SSF81665">
    <property type="entry name" value="Calcium ATPase, transmembrane domain M"/>
    <property type="match status" value="1"/>
</dbReference>
<feature type="transmembrane region" description="Helical" evidence="8">
    <location>
        <begin position="593"/>
        <end position="612"/>
    </location>
</feature>
<dbReference type="SFLD" id="SFLDS00003">
    <property type="entry name" value="Haloacid_Dehalogenase"/>
    <property type="match status" value="1"/>
</dbReference>
<dbReference type="Pfam" id="PF00702">
    <property type="entry name" value="Hydrolase"/>
    <property type="match status" value="1"/>
</dbReference>
<evidence type="ECO:0000256" key="3">
    <source>
        <dbReference type="ARBA" id="ARBA00022692"/>
    </source>
</evidence>
<evidence type="ECO:0000256" key="4">
    <source>
        <dbReference type="ARBA" id="ARBA00022723"/>
    </source>
</evidence>
<keyword evidence="6 8" id="KW-1133">Transmembrane helix</keyword>
<keyword evidence="10" id="KW-0378">Hydrolase</keyword>
<dbReference type="GO" id="GO:0016020">
    <property type="term" value="C:membrane"/>
    <property type="evidence" value="ECO:0007669"/>
    <property type="project" value="UniProtKB-SubCell"/>
</dbReference>
<evidence type="ECO:0000256" key="7">
    <source>
        <dbReference type="ARBA" id="ARBA00023136"/>
    </source>
</evidence>
<reference evidence="10" key="1">
    <citation type="submission" date="2018-06" db="EMBL/GenBank/DDBJ databases">
        <authorList>
            <person name="Zhirakovskaya E."/>
        </authorList>
    </citation>
    <scope>NUCLEOTIDE SEQUENCE</scope>
</reference>
<dbReference type="InterPro" id="IPR008250">
    <property type="entry name" value="ATPase_P-typ_transduc_dom_A_sf"/>
</dbReference>
<dbReference type="InterPro" id="IPR051014">
    <property type="entry name" value="Cation_Transport_ATPase_IB"/>
</dbReference>
<evidence type="ECO:0000256" key="5">
    <source>
        <dbReference type="ARBA" id="ARBA00022967"/>
    </source>
</evidence>
<evidence type="ECO:0000256" key="6">
    <source>
        <dbReference type="ARBA" id="ARBA00022989"/>
    </source>
</evidence>
<dbReference type="GO" id="GO:0005524">
    <property type="term" value="F:ATP binding"/>
    <property type="evidence" value="ECO:0007669"/>
    <property type="project" value="InterPro"/>
</dbReference>
<organism evidence="10">
    <name type="scientific">hydrothermal vent metagenome</name>
    <dbReference type="NCBI Taxonomy" id="652676"/>
    <lineage>
        <taxon>unclassified sequences</taxon>
        <taxon>metagenomes</taxon>
        <taxon>ecological metagenomes</taxon>
    </lineage>
</organism>
<dbReference type="Gene3D" id="3.40.1110.10">
    <property type="entry name" value="Calcium-transporting ATPase, cytoplasmic domain N"/>
    <property type="match status" value="1"/>
</dbReference>
<dbReference type="GO" id="GO:0046872">
    <property type="term" value="F:metal ion binding"/>
    <property type="evidence" value="ECO:0007669"/>
    <property type="project" value="UniProtKB-KW"/>
</dbReference>
<dbReference type="EC" id="3.6.3.4" evidence="10"/>